<evidence type="ECO:0000313" key="2">
    <source>
        <dbReference type="Proteomes" id="UP000066737"/>
    </source>
</evidence>
<reference evidence="2" key="1">
    <citation type="journal article" date="2016" name="Environ. Microbiol.">
        <title>The complete genome of a viable archaeum isolated from 123-million-year-old rock salt.</title>
        <authorList>
            <person name="Jaakkola S.T."/>
            <person name="Pfeiffer F."/>
            <person name="Ravantti J.J."/>
            <person name="Guo Q."/>
            <person name="Liu Y."/>
            <person name="Chen X."/>
            <person name="Ma H."/>
            <person name="Yang C."/>
            <person name="Oksanen H.M."/>
            <person name="Bamford D.H."/>
        </authorList>
    </citation>
    <scope>NUCLEOTIDE SEQUENCE</scope>
    <source>
        <strain evidence="2">JI20-1</strain>
    </source>
</reference>
<evidence type="ECO:0000313" key="1">
    <source>
        <dbReference type="EMBL" id="CQH55665.1"/>
    </source>
</evidence>
<dbReference type="KEGG" id="hhb:Hhub_2266"/>
<proteinExistence type="predicted"/>
<dbReference type="Proteomes" id="UP000066737">
    <property type="component" value="Chromosome I"/>
</dbReference>
<dbReference type="EMBL" id="LN831302">
    <property type="protein sequence ID" value="CQH55665.1"/>
    <property type="molecule type" value="Genomic_DNA"/>
</dbReference>
<dbReference type="STRING" id="1407499.HHUB_2266"/>
<protein>
    <submittedName>
        <fullName evidence="1">Uncharacterized protein</fullName>
    </submittedName>
</protein>
<dbReference type="AlphaFoldDB" id="A0A0U5HTR7"/>
<sequence length="47" mass="5246">MLLDLNTHIRGALIAVGEFHRYVRTEPVVADGFRRKVSGNSLIVINP</sequence>
<organism evidence="1 2">
    <name type="scientific">Halobacterium hubeiense</name>
    <dbReference type="NCBI Taxonomy" id="1407499"/>
    <lineage>
        <taxon>Archaea</taxon>
        <taxon>Methanobacteriati</taxon>
        <taxon>Methanobacteriota</taxon>
        <taxon>Stenosarchaea group</taxon>
        <taxon>Halobacteria</taxon>
        <taxon>Halobacteriales</taxon>
        <taxon>Halobacteriaceae</taxon>
        <taxon>Halobacterium</taxon>
    </lineage>
</organism>
<accession>A0A0U5HTR7</accession>
<name>A0A0U5HTR7_9EURY</name>
<keyword evidence="2" id="KW-1185">Reference proteome</keyword>
<gene>
    <name evidence="1" type="ORF">HHUB_2266</name>
</gene>